<keyword evidence="7" id="KW-0808">Transferase</keyword>
<evidence type="ECO:0000256" key="8">
    <source>
        <dbReference type="SAM" id="Phobius"/>
    </source>
</evidence>
<evidence type="ECO:0000256" key="1">
    <source>
        <dbReference type="ARBA" id="ARBA00004651"/>
    </source>
</evidence>
<feature type="transmembrane region" description="Helical" evidence="8">
    <location>
        <begin position="118"/>
        <end position="139"/>
    </location>
</feature>
<feature type="transmembrane region" description="Helical" evidence="8">
    <location>
        <begin position="439"/>
        <end position="458"/>
    </location>
</feature>
<dbReference type="EMBL" id="JAABOQ010000002">
    <property type="protein sequence ID" value="NER16874.1"/>
    <property type="molecule type" value="Genomic_DNA"/>
</dbReference>
<feature type="transmembrane region" description="Helical" evidence="8">
    <location>
        <begin position="79"/>
        <end position="98"/>
    </location>
</feature>
<dbReference type="InterPro" id="IPR004299">
    <property type="entry name" value="MBOAT_fam"/>
</dbReference>
<keyword evidence="5 8" id="KW-1133">Transmembrane helix</keyword>
<dbReference type="PIRSF" id="PIRSF016636">
    <property type="entry name" value="AlgI_DltB"/>
    <property type="match status" value="1"/>
</dbReference>
<organism evidence="9 10">
    <name type="scientific">Spongiivirga citrea</name>
    <dbReference type="NCBI Taxonomy" id="1481457"/>
    <lineage>
        <taxon>Bacteria</taxon>
        <taxon>Pseudomonadati</taxon>
        <taxon>Bacteroidota</taxon>
        <taxon>Flavobacteriia</taxon>
        <taxon>Flavobacteriales</taxon>
        <taxon>Flavobacteriaceae</taxon>
        <taxon>Spongiivirga</taxon>
    </lineage>
</organism>
<feature type="transmembrane region" description="Helical" evidence="8">
    <location>
        <begin position="355"/>
        <end position="373"/>
    </location>
</feature>
<keyword evidence="7" id="KW-0012">Acyltransferase</keyword>
<feature type="transmembrane region" description="Helical" evidence="8">
    <location>
        <begin position="190"/>
        <end position="208"/>
    </location>
</feature>
<dbReference type="GO" id="GO:0005886">
    <property type="term" value="C:plasma membrane"/>
    <property type="evidence" value="ECO:0007669"/>
    <property type="project" value="UniProtKB-SubCell"/>
</dbReference>
<dbReference type="GO" id="GO:0042121">
    <property type="term" value="P:alginic acid biosynthetic process"/>
    <property type="evidence" value="ECO:0007669"/>
    <property type="project" value="InterPro"/>
</dbReference>
<evidence type="ECO:0000256" key="7">
    <source>
        <dbReference type="PIRNR" id="PIRNR016636"/>
    </source>
</evidence>
<dbReference type="Pfam" id="PF03062">
    <property type="entry name" value="MBOAT"/>
    <property type="match status" value="1"/>
</dbReference>
<evidence type="ECO:0000256" key="2">
    <source>
        <dbReference type="ARBA" id="ARBA00010323"/>
    </source>
</evidence>
<feature type="transmembrane region" description="Helical" evidence="8">
    <location>
        <begin position="229"/>
        <end position="260"/>
    </location>
</feature>
<reference evidence="9 10" key="1">
    <citation type="submission" date="2020-01" db="EMBL/GenBank/DDBJ databases">
        <title>Spongiivirga citrea KCTC 32990T.</title>
        <authorList>
            <person name="Wang G."/>
        </authorList>
    </citation>
    <scope>NUCLEOTIDE SEQUENCE [LARGE SCALE GENOMIC DNA]</scope>
    <source>
        <strain evidence="9 10">KCTC 32990</strain>
    </source>
</reference>
<comment type="caution">
    <text evidence="9">The sequence shown here is derived from an EMBL/GenBank/DDBJ whole genome shotgun (WGS) entry which is preliminary data.</text>
</comment>
<gene>
    <name evidence="9" type="ORF">GWK10_06610</name>
</gene>
<dbReference type="PIRSF" id="PIRSF500217">
    <property type="entry name" value="AlgI"/>
    <property type="match status" value="1"/>
</dbReference>
<feature type="transmembrane region" description="Helical" evidence="8">
    <location>
        <begin position="403"/>
        <end position="419"/>
    </location>
</feature>
<sequence length="468" mass="54731">MLFTSFDFAFFLPIVFLLYWIFYKNIKVQNVIIVLASYVFYGWWDWRFLSLIFISSLVDFLVGRELAKVESKKGRKGLLLISLTVNIGFLAFFKYFNFFLDNFYSIFTFFGQSFNGQLFNIVLPVGISFYTFQTLSYTIDIYRNKLRPTKDPIAFFAFVSFFPQLVAGPIERASNLLPQFASKRFIDDKTFSYGFKLMVWGFFLKLVVADRAAIYVNAVYNNVESHDGLTFIMATVLFAFQIYGDFAGYSLIAIGTAKLFGFDLMTNFKRPYFARSVSEFWGRWHISLSTWFRDYVYIPLGGNRTSKQRWLYNLFITFVISGLWHGANWTFIIWGALNGAYLILEVLFNKKRRSGIHNVLLTFILICFSWVFFRSNTVGDSFLIVKDIFTNPGDLYIGIGDDITAPIYAVLGITLLLLFEVRREYFTNLLSAFWNRYQLVRMTGYSIIIFLILYLGVFNESQFIYFQF</sequence>
<dbReference type="Proteomes" id="UP000474296">
    <property type="component" value="Unassembled WGS sequence"/>
</dbReference>
<name>A0A6M0CLI9_9FLAO</name>
<evidence type="ECO:0000256" key="3">
    <source>
        <dbReference type="ARBA" id="ARBA00022475"/>
    </source>
</evidence>
<keyword evidence="3 7" id="KW-1003">Cell membrane</keyword>
<dbReference type="AlphaFoldDB" id="A0A6M0CLI9"/>
<comment type="similarity">
    <text evidence="2 7">Belongs to the membrane-bound acyltransferase family.</text>
</comment>
<keyword evidence="6 7" id="KW-0472">Membrane</keyword>
<feature type="transmembrane region" description="Helical" evidence="8">
    <location>
        <begin position="6"/>
        <end position="23"/>
    </location>
</feature>
<dbReference type="PANTHER" id="PTHR13285">
    <property type="entry name" value="ACYLTRANSFERASE"/>
    <property type="match status" value="1"/>
</dbReference>
<evidence type="ECO:0000313" key="10">
    <source>
        <dbReference type="Proteomes" id="UP000474296"/>
    </source>
</evidence>
<dbReference type="InterPro" id="IPR024194">
    <property type="entry name" value="Ac/AlaTfrase_AlgI/DltB"/>
</dbReference>
<dbReference type="InterPro" id="IPR051085">
    <property type="entry name" value="MB_O-acyltransferase"/>
</dbReference>
<feature type="transmembrane region" description="Helical" evidence="8">
    <location>
        <begin position="331"/>
        <end position="348"/>
    </location>
</feature>
<evidence type="ECO:0000313" key="9">
    <source>
        <dbReference type="EMBL" id="NER16874.1"/>
    </source>
</evidence>
<dbReference type="PANTHER" id="PTHR13285:SF18">
    <property type="entry name" value="PROTEIN-CYSTEINE N-PALMITOYLTRANSFERASE RASP"/>
    <property type="match status" value="1"/>
</dbReference>
<evidence type="ECO:0000256" key="4">
    <source>
        <dbReference type="ARBA" id="ARBA00022692"/>
    </source>
</evidence>
<evidence type="ECO:0000256" key="6">
    <source>
        <dbReference type="ARBA" id="ARBA00023136"/>
    </source>
</evidence>
<accession>A0A6M0CLI9</accession>
<proteinExistence type="inferred from homology"/>
<feature type="transmembrane region" description="Helical" evidence="8">
    <location>
        <begin position="310"/>
        <end position="325"/>
    </location>
</feature>
<keyword evidence="10" id="KW-1185">Reference proteome</keyword>
<comment type="subcellular location">
    <subcellularLocation>
        <location evidence="1">Cell membrane</location>
        <topology evidence="1">Multi-pass membrane protein</topology>
    </subcellularLocation>
</comment>
<evidence type="ECO:0000256" key="5">
    <source>
        <dbReference type="ARBA" id="ARBA00022989"/>
    </source>
</evidence>
<protein>
    <submittedName>
        <fullName evidence="9">MBOAT family protein</fullName>
    </submittedName>
</protein>
<dbReference type="InterPro" id="IPR028362">
    <property type="entry name" value="AlgI"/>
</dbReference>
<dbReference type="GO" id="GO:0016746">
    <property type="term" value="F:acyltransferase activity"/>
    <property type="evidence" value="ECO:0007669"/>
    <property type="project" value="UniProtKB-KW"/>
</dbReference>
<keyword evidence="4 8" id="KW-0812">Transmembrane</keyword>
<dbReference type="RefSeq" id="WP_164030487.1">
    <property type="nucleotide sequence ID" value="NZ_JAABOQ010000002.1"/>
</dbReference>